<dbReference type="EMBL" id="CP077091">
    <property type="protein sequence ID" value="QXI19792.1"/>
    <property type="molecule type" value="Genomic_DNA"/>
</dbReference>
<reference evidence="2 3" key="1">
    <citation type="journal article" date="2020" name="Microorganisms">
        <title>Reliable Identification of Environmental Pseudomonas Isolates Using the rpoD Gene.</title>
        <authorList>
            <consortium name="The Broad Institute Genome Sequencing Platform"/>
            <person name="Girard L."/>
            <person name="Lood C."/>
            <person name="Rokni-Zadeh H."/>
            <person name="van Noort V."/>
            <person name="Lavigne R."/>
            <person name="De Mot R."/>
        </authorList>
    </citation>
    <scope>NUCLEOTIDE SEQUENCE [LARGE SCALE GENOMIC DNA]</scope>
    <source>
        <strain evidence="2 3">SWRI65</strain>
    </source>
</reference>
<dbReference type="KEGG" id="phv:HU739_012565"/>
<reference evidence="2 3" key="2">
    <citation type="journal article" date="2021" name="Microorganisms">
        <title>The Ever-Expanding Pseudomonas Genus: Description of 43 New Species and Partition of the Pseudomonas putida Group.</title>
        <authorList>
            <person name="Girard L."/>
            <person name="Lood C."/>
            <person name="Hofte M."/>
            <person name="Vandamme P."/>
            <person name="Rokni-Zadeh H."/>
            <person name="van Noort V."/>
            <person name="Lavigne R."/>
            <person name="De Mot R."/>
        </authorList>
    </citation>
    <scope>NUCLEOTIDE SEQUENCE [LARGE SCALE GENOMIC DNA]</scope>
    <source>
        <strain evidence="2 3">SWRI65</strain>
    </source>
</reference>
<accession>A0A9E6TIY6</accession>
<name>A0A9E6TIY6_9PSED</name>
<dbReference type="Proteomes" id="UP000631521">
    <property type="component" value="Chromosome"/>
</dbReference>
<feature type="region of interest" description="Disordered" evidence="1">
    <location>
        <begin position="1"/>
        <end position="20"/>
    </location>
</feature>
<gene>
    <name evidence="2" type="ORF">HU739_012565</name>
</gene>
<organism evidence="2 3">
    <name type="scientific">Pseudomonas hamedanensis</name>
    <dbReference type="NCBI Taxonomy" id="2745504"/>
    <lineage>
        <taxon>Bacteria</taxon>
        <taxon>Pseudomonadati</taxon>
        <taxon>Pseudomonadota</taxon>
        <taxon>Gammaproteobacteria</taxon>
        <taxon>Pseudomonadales</taxon>
        <taxon>Pseudomonadaceae</taxon>
        <taxon>Pseudomonas</taxon>
    </lineage>
</organism>
<sequence length="62" mass="6787">MGVVDSGMAESGGYCPTSKGNTVQTVGVSLLAIAVCQAKIWQWIDRDREQAHSYKESVVIWE</sequence>
<evidence type="ECO:0000313" key="3">
    <source>
        <dbReference type="Proteomes" id="UP000631521"/>
    </source>
</evidence>
<proteinExistence type="predicted"/>
<keyword evidence="3" id="KW-1185">Reference proteome</keyword>
<dbReference type="RefSeq" id="WP_186551285.1">
    <property type="nucleotide sequence ID" value="NZ_CP077091.1"/>
</dbReference>
<evidence type="ECO:0000313" key="2">
    <source>
        <dbReference type="EMBL" id="QXI19792.1"/>
    </source>
</evidence>
<dbReference type="AlphaFoldDB" id="A0A9E6TIY6"/>
<protein>
    <submittedName>
        <fullName evidence="2">Uncharacterized protein</fullName>
    </submittedName>
</protein>
<evidence type="ECO:0000256" key="1">
    <source>
        <dbReference type="SAM" id="MobiDB-lite"/>
    </source>
</evidence>